<keyword evidence="2" id="KW-1185">Reference proteome</keyword>
<dbReference type="EMBL" id="QTJV01000004">
    <property type="protein sequence ID" value="RFM34022.1"/>
    <property type="molecule type" value="Genomic_DNA"/>
</dbReference>
<organism evidence="1 2">
    <name type="scientific">Chitinophaga silvisoli</name>
    <dbReference type="NCBI Taxonomy" id="2291814"/>
    <lineage>
        <taxon>Bacteria</taxon>
        <taxon>Pseudomonadati</taxon>
        <taxon>Bacteroidota</taxon>
        <taxon>Chitinophagia</taxon>
        <taxon>Chitinophagales</taxon>
        <taxon>Chitinophagaceae</taxon>
        <taxon>Chitinophaga</taxon>
    </lineage>
</organism>
<sequence>MFFFTKVRESGKEDLAELRFGLVKIQVFLIKVLVFYKKLAYHSRNIPVSMKKVCFLLLVLGLSACKHGIQSVINNKKTSQHVNIPGTRLYVVLPPDAKIGEGFVGLEISDSAAMVVHDLPGKSFATDSEIFTKEGFEQKGLKVLEYKEIKVNGYNAKYVAVQQGEELKGYAVLFGDTTFSTMVLTTYPKNNEQRGKEILAALNSMYYERDKKMDPFETALFSIDEKDSKFRFYNYEGGLYTYTPDGKAIPKEEENPYILMAQMPINDSMSLDKFAEILIGGAQEYGFTGTEVKNNHWENINGHNAYETEVYDEKSEQRSLLYICILERNGSSVFIECFAKKDLAANLEEFKEFARALHLK</sequence>
<evidence type="ECO:0000313" key="2">
    <source>
        <dbReference type="Proteomes" id="UP000261174"/>
    </source>
</evidence>
<dbReference type="AlphaFoldDB" id="A0A3E1P1J4"/>
<proteinExistence type="predicted"/>
<evidence type="ECO:0000313" key="1">
    <source>
        <dbReference type="EMBL" id="RFM34022.1"/>
    </source>
</evidence>
<comment type="caution">
    <text evidence="1">The sequence shown here is derived from an EMBL/GenBank/DDBJ whole genome shotgun (WGS) entry which is preliminary data.</text>
</comment>
<accession>A0A3E1P1J4</accession>
<protein>
    <submittedName>
        <fullName evidence="1">Uncharacterized protein</fullName>
    </submittedName>
</protein>
<gene>
    <name evidence="1" type="ORF">DXN04_12030</name>
</gene>
<name>A0A3E1P1J4_9BACT</name>
<reference evidence="1 2" key="1">
    <citation type="submission" date="2018-08" db="EMBL/GenBank/DDBJ databases">
        <title>Chitinophaga sp. K20C18050901, a novel bacterium isolated from forest soil.</title>
        <authorList>
            <person name="Wang C."/>
        </authorList>
    </citation>
    <scope>NUCLEOTIDE SEQUENCE [LARGE SCALE GENOMIC DNA]</scope>
    <source>
        <strain evidence="1 2">K20C18050901</strain>
    </source>
</reference>
<dbReference type="Proteomes" id="UP000261174">
    <property type="component" value="Unassembled WGS sequence"/>
</dbReference>